<dbReference type="PANTHER" id="PTHR43284">
    <property type="entry name" value="ASPARAGINE SYNTHETASE (GLUTAMINE-HYDROLYZING)"/>
    <property type="match status" value="1"/>
</dbReference>
<dbReference type="NCBIfam" id="TIGR01536">
    <property type="entry name" value="asn_synth_AEB"/>
    <property type="match status" value="1"/>
</dbReference>
<dbReference type="SUPFAM" id="SSF56235">
    <property type="entry name" value="N-terminal nucleophile aminohydrolases (Ntn hydrolases)"/>
    <property type="match status" value="1"/>
</dbReference>
<comment type="catalytic activity">
    <reaction evidence="7">
        <text>L-aspartate + L-glutamine + ATP + H2O = L-asparagine + L-glutamate + AMP + diphosphate + H(+)</text>
        <dbReference type="Rhea" id="RHEA:12228"/>
        <dbReference type="ChEBI" id="CHEBI:15377"/>
        <dbReference type="ChEBI" id="CHEBI:15378"/>
        <dbReference type="ChEBI" id="CHEBI:29985"/>
        <dbReference type="ChEBI" id="CHEBI:29991"/>
        <dbReference type="ChEBI" id="CHEBI:30616"/>
        <dbReference type="ChEBI" id="CHEBI:33019"/>
        <dbReference type="ChEBI" id="CHEBI:58048"/>
        <dbReference type="ChEBI" id="CHEBI:58359"/>
        <dbReference type="ChEBI" id="CHEBI:456215"/>
        <dbReference type="EC" id="6.3.5.4"/>
    </reaction>
</comment>
<evidence type="ECO:0000256" key="6">
    <source>
        <dbReference type="ARBA" id="ARBA00022962"/>
    </source>
</evidence>
<dbReference type="STRING" id="655015.B1812_06505"/>
<keyword evidence="5" id="KW-0067">ATP-binding</keyword>
<dbReference type="EC" id="6.3.5.4" evidence="3"/>
<comment type="similarity">
    <text evidence="2">Belongs to the asparagine synthetase family.</text>
</comment>
<dbReference type="InterPro" id="IPR014729">
    <property type="entry name" value="Rossmann-like_a/b/a_fold"/>
</dbReference>
<keyword evidence="4" id="KW-0547">Nucleotide-binding</keyword>
<dbReference type="GO" id="GO:0006529">
    <property type="term" value="P:asparagine biosynthetic process"/>
    <property type="evidence" value="ECO:0007669"/>
    <property type="project" value="InterPro"/>
</dbReference>
<dbReference type="CDD" id="cd00712">
    <property type="entry name" value="AsnB"/>
    <property type="match status" value="1"/>
</dbReference>
<dbReference type="InterPro" id="IPR033738">
    <property type="entry name" value="AsnB_N"/>
</dbReference>
<name>A0A1W6MT44_9HYPH</name>
<evidence type="ECO:0000256" key="5">
    <source>
        <dbReference type="ARBA" id="ARBA00022840"/>
    </source>
</evidence>
<dbReference type="InterPro" id="IPR006426">
    <property type="entry name" value="Asn_synth_AEB"/>
</dbReference>
<evidence type="ECO:0000256" key="3">
    <source>
        <dbReference type="ARBA" id="ARBA00012737"/>
    </source>
</evidence>
<dbReference type="EMBL" id="CP019948">
    <property type="protein sequence ID" value="ARN80781.1"/>
    <property type="molecule type" value="Genomic_DNA"/>
</dbReference>
<gene>
    <name evidence="9" type="ORF">B1812_06505</name>
</gene>
<evidence type="ECO:0000256" key="7">
    <source>
        <dbReference type="ARBA" id="ARBA00048741"/>
    </source>
</evidence>
<evidence type="ECO:0000256" key="1">
    <source>
        <dbReference type="ARBA" id="ARBA00005187"/>
    </source>
</evidence>
<dbReference type="InterPro" id="IPR001962">
    <property type="entry name" value="Asn_synthase"/>
</dbReference>
<keyword evidence="10" id="KW-1185">Reference proteome</keyword>
<dbReference type="InterPro" id="IPR017932">
    <property type="entry name" value="GATase_2_dom"/>
</dbReference>
<dbReference type="RefSeq" id="WP_085770861.1">
    <property type="nucleotide sequence ID" value="NZ_AP027149.1"/>
</dbReference>
<keyword evidence="6" id="KW-0315">Glutamine amidotransferase</keyword>
<sequence length="759" mass="86302">MCGIGGIIHLDGAQVSTDVDGKRLRDMARQMSHRGPDDEQIYIHANVGLCFRRLSIVDLQGGQQPLFDEKRSVVTMCNGEIYNHKELRTRLLPNSRFRTHSDCEVIPYLYARMGMDFLSELNGIFAFVLLDKERNKIYLGRDRLGVKPLYYYFDDNLLVFGSEVKTVLAHPTVPKEFDWEAALTLRSRMRYPHREYGLTSFFTGVHHLPAGQFLEIELSTGRRREHVYWDAASACDRRPEADLDRERYVSDYRELLQDSVEMQLMADVECGVFLSGGIDSVAVAHFAAKHKAVHAFSVLSQSTLGNGDAPSAYAAAQSLGIPIHMALFDWRKLDVDPALWRTMLWMVETPIADAEQYYKYLLHAFARARVPGLKVMLLGSGSDEFNGGYTRSFYNAVHDPSWRKFEQILEGYERESLLRRSGAWNKYAILQAGGRPLISRSFLAELAGLTPYETPWAGYTDMHRRVLQMWVLWHEDRTSAANAIEARVPFLDHRLVELTYAVPPQLREELFWDKTILREAMRNELAEQFRHRPKTPFFQGDDLKYTRRLLYNLLCAKNHALIEEAIDAAPGFVEVVDKDALWRFVHDLPNDPEYSNVDLALDLVNMGLLAAMAKAPEEAPDSWSGDLPVSEAIIGDWPTWEQNFGVSLVQRTPSLERSSVLRFADGISVLRKEAGDPKAGRSDAYCILRNDVLEFTLDAKLEPWVRFLRQVDGAKSVEETIRAADVTEAEIWKHLEEAVEYKVLQVSSGGALTSARPSG</sequence>
<organism evidence="9 10">
    <name type="scientific">Methylocystis bryophila</name>
    <dbReference type="NCBI Taxonomy" id="655015"/>
    <lineage>
        <taxon>Bacteria</taxon>
        <taxon>Pseudomonadati</taxon>
        <taxon>Pseudomonadota</taxon>
        <taxon>Alphaproteobacteria</taxon>
        <taxon>Hyphomicrobiales</taxon>
        <taxon>Methylocystaceae</taxon>
        <taxon>Methylocystis</taxon>
    </lineage>
</organism>
<evidence type="ECO:0000256" key="2">
    <source>
        <dbReference type="ARBA" id="ARBA00005752"/>
    </source>
</evidence>
<dbReference type="KEGG" id="mbry:B1812_06505"/>
<dbReference type="PANTHER" id="PTHR43284:SF1">
    <property type="entry name" value="ASPARAGINE SYNTHETASE"/>
    <property type="match status" value="1"/>
</dbReference>
<reference evidence="9 10" key="1">
    <citation type="submission" date="2017-02" db="EMBL/GenBank/DDBJ databases">
        <authorList>
            <person name="Peterson S.W."/>
        </authorList>
    </citation>
    <scope>NUCLEOTIDE SEQUENCE [LARGE SCALE GENOMIC DNA]</scope>
    <source>
        <strain evidence="9 10">S285</strain>
    </source>
</reference>
<proteinExistence type="inferred from homology"/>
<dbReference type="Gene3D" id="3.60.20.10">
    <property type="entry name" value="Glutamine Phosphoribosylpyrophosphate, subunit 1, domain 1"/>
    <property type="match status" value="1"/>
</dbReference>
<dbReference type="CDD" id="cd01991">
    <property type="entry name" value="Asn_synthase_B_C"/>
    <property type="match status" value="1"/>
</dbReference>
<evidence type="ECO:0000259" key="8">
    <source>
        <dbReference type="PROSITE" id="PS51278"/>
    </source>
</evidence>
<evidence type="ECO:0000313" key="10">
    <source>
        <dbReference type="Proteomes" id="UP000193978"/>
    </source>
</evidence>
<dbReference type="Gene3D" id="3.40.50.620">
    <property type="entry name" value="HUPs"/>
    <property type="match status" value="1"/>
</dbReference>
<protein>
    <recommendedName>
        <fullName evidence="3">asparagine synthase (glutamine-hydrolyzing)</fullName>
        <ecNumber evidence="3">6.3.5.4</ecNumber>
    </recommendedName>
</protein>
<dbReference type="SUPFAM" id="SSF52402">
    <property type="entry name" value="Adenine nucleotide alpha hydrolases-like"/>
    <property type="match status" value="1"/>
</dbReference>
<dbReference type="InterPro" id="IPR029055">
    <property type="entry name" value="Ntn_hydrolases_N"/>
</dbReference>
<dbReference type="Pfam" id="PF13537">
    <property type="entry name" value="GATase_7"/>
    <property type="match status" value="1"/>
</dbReference>
<dbReference type="GO" id="GO:0005829">
    <property type="term" value="C:cytosol"/>
    <property type="evidence" value="ECO:0007669"/>
    <property type="project" value="TreeGrafter"/>
</dbReference>
<dbReference type="Pfam" id="PF00733">
    <property type="entry name" value="Asn_synthase"/>
    <property type="match status" value="1"/>
</dbReference>
<accession>A0A1W6MT44</accession>
<dbReference type="InterPro" id="IPR051786">
    <property type="entry name" value="ASN_synthetase/amidase"/>
</dbReference>
<evidence type="ECO:0000256" key="4">
    <source>
        <dbReference type="ARBA" id="ARBA00022741"/>
    </source>
</evidence>
<evidence type="ECO:0000313" key="9">
    <source>
        <dbReference type="EMBL" id="ARN80781.1"/>
    </source>
</evidence>
<dbReference type="GO" id="GO:0005524">
    <property type="term" value="F:ATP binding"/>
    <property type="evidence" value="ECO:0007669"/>
    <property type="project" value="UniProtKB-KW"/>
</dbReference>
<dbReference type="PROSITE" id="PS51278">
    <property type="entry name" value="GATASE_TYPE_2"/>
    <property type="match status" value="1"/>
</dbReference>
<dbReference type="OrthoDB" id="9763290at2"/>
<dbReference type="AlphaFoldDB" id="A0A1W6MT44"/>
<comment type="pathway">
    <text evidence="1">Amino-acid biosynthesis; L-asparagine biosynthesis; L-asparagine from L-aspartate (L-Gln route): step 1/1.</text>
</comment>
<dbReference type="GO" id="GO:0004066">
    <property type="term" value="F:asparagine synthase (glutamine-hydrolyzing) activity"/>
    <property type="evidence" value="ECO:0007669"/>
    <property type="project" value="UniProtKB-EC"/>
</dbReference>
<feature type="domain" description="Glutamine amidotransferase type-2" evidence="8">
    <location>
        <begin position="2"/>
        <end position="219"/>
    </location>
</feature>
<dbReference type="Proteomes" id="UP000193978">
    <property type="component" value="Chromosome"/>
</dbReference>